<evidence type="ECO:0000313" key="2">
    <source>
        <dbReference type="EMBL" id="PWG82500.1"/>
    </source>
</evidence>
<dbReference type="Gene3D" id="2.30.110.10">
    <property type="entry name" value="Electron Transport, Fmn-binding Protein, Chain A"/>
    <property type="match status" value="1"/>
</dbReference>
<evidence type="ECO:0000313" key="3">
    <source>
        <dbReference type="Proteomes" id="UP000245647"/>
    </source>
</evidence>
<feature type="domain" description="Pyridoxamine 5'-phosphate oxidase N-terminal" evidence="1">
    <location>
        <begin position="12"/>
        <end position="113"/>
    </location>
</feature>
<dbReference type="RefSeq" id="WP_109413919.1">
    <property type="nucleotide sequence ID" value="NZ_QEAS01000001.1"/>
</dbReference>
<accession>A0A2U2PM81</accession>
<keyword evidence="3" id="KW-1185">Reference proteome</keyword>
<name>A0A2U2PM81_9SPHI</name>
<dbReference type="Pfam" id="PF01243">
    <property type="entry name" value="PNPOx_N"/>
    <property type="match status" value="1"/>
</dbReference>
<dbReference type="Proteomes" id="UP000245647">
    <property type="component" value="Unassembled WGS sequence"/>
</dbReference>
<organism evidence="2 3">
    <name type="scientific">Pararcticibacter amylolyticus</name>
    <dbReference type="NCBI Taxonomy" id="2173175"/>
    <lineage>
        <taxon>Bacteria</taxon>
        <taxon>Pseudomonadati</taxon>
        <taxon>Bacteroidota</taxon>
        <taxon>Sphingobacteriia</taxon>
        <taxon>Sphingobacteriales</taxon>
        <taxon>Sphingobacteriaceae</taxon>
        <taxon>Pararcticibacter</taxon>
    </lineage>
</organism>
<dbReference type="SUPFAM" id="SSF50475">
    <property type="entry name" value="FMN-binding split barrel"/>
    <property type="match status" value="1"/>
</dbReference>
<proteinExistence type="predicted"/>
<comment type="caution">
    <text evidence="2">The sequence shown here is derived from an EMBL/GenBank/DDBJ whole genome shotgun (WGS) entry which is preliminary data.</text>
</comment>
<dbReference type="InterPro" id="IPR011576">
    <property type="entry name" value="Pyridox_Oxase_N"/>
</dbReference>
<protein>
    <recommendedName>
        <fullName evidence="1">Pyridoxamine 5'-phosphate oxidase N-terminal domain-containing protein</fullName>
    </recommendedName>
</protein>
<dbReference type="OrthoDB" id="663512at2"/>
<gene>
    <name evidence="2" type="ORF">DDR33_01135</name>
</gene>
<reference evidence="2 3" key="1">
    <citation type="submission" date="2018-04" db="EMBL/GenBank/DDBJ databases">
        <title>Pedobacter chongqingensis sp. nov., isolated from a rottenly hemp rope.</title>
        <authorList>
            <person name="Cai Y."/>
        </authorList>
    </citation>
    <scope>NUCLEOTIDE SEQUENCE [LARGE SCALE GENOMIC DNA]</scope>
    <source>
        <strain evidence="2 3">FJ4-8</strain>
    </source>
</reference>
<sequence length="149" mass="16598">MIETLSPAMEVDKRIVAFLQSQTVLTLATCTDGIPYCATCFYAYSEKYNSLIFKSSPETLHVVQGLENDKVAGSVLPDKLITGKVKGIQFSGSFVRATDPELPDLQKVYYKKYPFAMAIGGELWAVKLTRIKFTDNTLGFGKKLLWEAK</sequence>
<dbReference type="InterPro" id="IPR012349">
    <property type="entry name" value="Split_barrel_FMN-bd"/>
</dbReference>
<dbReference type="EMBL" id="QEAS01000001">
    <property type="protein sequence ID" value="PWG82500.1"/>
    <property type="molecule type" value="Genomic_DNA"/>
</dbReference>
<dbReference type="AlphaFoldDB" id="A0A2U2PM81"/>
<evidence type="ECO:0000259" key="1">
    <source>
        <dbReference type="Pfam" id="PF01243"/>
    </source>
</evidence>